<dbReference type="AlphaFoldDB" id="A0A2M7X3E7"/>
<feature type="transmembrane region" description="Helical" evidence="6">
    <location>
        <begin position="20"/>
        <end position="40"/>
    </location>
</feature>
<evidence type="ECO:0008006" key="9">
    <source>
        <dbReference type="Google" id="ProtNLM"/>
    </source>
</evidence>
<dbReference type="NCBIfam" id="TIGR02532">
    <property type="entry name" value="IV_pilin_GFxxxE"/>
    <property type="match status" value="1"/>
</dbReference>
<evidence type="ECO:0000256" key="6">
    <source>
        <dbReference type="SAM" id="Phobius"/>
    </source>
</evidence>
<keyword evidence="5 6" id="KW-0472">Membrane</keyword>
<proteinExistence type="predicted"/>
<keyword evidence="4 6" id="KW-1133">Transmembrane helix</keyword>
<organism evidence="7 8">
    <name type="scientific">candidate division WWE3 bacterium CG_4_9_14_3_um_filter_39_7</name>
    <dbReference type="NCBI Taxonomy" id="1975080"/>
    <lineage>
        <taxon>Bacteria</taxon>
        <taxon>Katanobacteria</taxon>
    </lineage>
</organism>
<protein>
    <recommendedName>
        <fullName evidence="9">Type II secretion system protein GspG C-terminal domain-containing protein</fullName>
    </recommendedName>
</protein>
<evidence type="ECO:0000313" key="8">
    <source>
        <dbReference type="Proteomes" id="UP000231195"/>
    </source>
</evidence>
<accession>A0A2M7X3E7</accession>
<dbReference type="Proteomes" id="UP000231195">
    <property type="component" value="Unassembled WGS sequence"/>
</dbReference>
<sequence length="106" mass="11713">MCVLSMDIRNKNGFTLIELLVAMAVLSVLFSITIVTYPGYIERAHDADRKDAISQLNSAIRQYYVFEGDYPPPTQTSGFVADEVTGNTILQPVKGGNFIRGNPEDL</sequence>
<evidence type="ECO:0000256" key="4">
    <source>
        <dbReference type="ARBA" id="ARBA00022989"/>
    </source>
</evidence>
<name>A0A2M7X3E7_UNCKA</name>
<evidence type="ECO:0000313" key="7">
    <source>
        <dbReference type="EMBL" id="PJA40704.1"/>
    </source>
</evidence>
<reference evidence="8" key="1">
    <citation type="submission" date="2017-09" db="EMBL/GenBank/DDBJ databases">
        <title>Depth-based differentiation of microbial function through sediment-hosted aquifers and enrichment of novel symbionts in the deep terrestrial subsurface.</title>
        <authorList>
            <person name="Probst A.J."/>
            <person name="Ladd B."/>
            <person name="Jarett J.K."/>
            <person name="Geller-Mcgrath D.E."/>
            <person name="Sieber C.M.K."/>
            <person name="Emerson J.B."/>
            <person name="Anantharaman K."/>
            <person name="Thomas B.C."/>
            <person name="Malmstrom R."/>
            <person name="Stieglmeier M."/>
            <person name="Klingl A."/>
            <person name="Woyke T."/>
            <person name="Ryan C.M."/>
            <person name="Banfield J.F."/>
        </authorList>
    </citation>
    <scope>NUCLEOTIDE SEQUENCE [LARGE SCALE GENOMIC DNA]</scope>
</reference>
<dbReference type="InterPro" id="IPR045584">
    <property type="entry name" value="Pilin-like"/>
</dbReference>
<comment type="caution">
    <text evidence="7">The sequence shown here is derived from an EMBL/GenBank/DDBJ whole genome shotgun (WGS) entry which is preliminary data.</text>
</comment>
<comment type="subcellular location">
    <subcellularLocation>
        <location evidence="1">Membrane</location>
        <topology evidence="1">Single-pass membrane protein</topology>
    </subcellularLocation>
</comment>
<gene>
    <name evidence="7" type="ORF">CO179_01585</name>
</gene>
<dbReference type="InterPro" id="IPR012902">
    <property type="entry name" value="N_methyl_site"/>
</dbReference>
<evidence type="ECO:0000256" key="2">
    <source>
        <dbReference type="ARBA" id="ARBA00022481"/>
    </source>
</evidence>
<evidence type="ECO:0000256" key="1">
    <source>
        <dbReference type="ARBA" id="ARBA00004167"/>
    </source>
</evidence>
<dbReference type="SUPFAM" id="SSF54523">
    <property type="entry name" value="Pili subunits"/>
    <property type="match status" value="1"/>
</dbReference>
<dbReference type="GO" id="GO:0016020">
    <property type="term" value="C:membrane"/>
    <property type="evidence" value="ECO:0007669"/>
    <property type="project" value="UniProtKB-SubCell"/>
</dbReference>
<evidence type="ECO:0000256" key="5">
    <source>
        <dbReference type="ARBA" id="ARBA00023136"/>
    </source>
</evidence>
<dbReference type="EMBL" id="PFWZ01000065">
    <property type="protein sequence ID" value="PJA40704.1"/>
    <property type="molecule type" value="Genomic_DNA"/>
</dbReference>
<dbReference type="PANTHER" id="PTHR30093">
    <property type="entry name" value="GENERAL SECRETION PATHWAY PROTEIN G"/>
    <property type="match status" value="1"/>
</dbReference>
<evidence type="ECO:0000256" key="3">
    <source>
        <dbReference type="ARBA" id="ARBA00022692"/>
    </source>
</evidence>
<dbReference type="Pfam" id="PF07963">
    <property type="entry name" value="N_methyl"/>
    <property type="match status" value="1"/>
</dbReference>
<dbReference type="Gene3D" id="3.30.700.10">
    <property type="entry name" value="Glycoprotein, Type 4 Pilin"/>
    <property type="match status" value="1"/>
</dbReference>
<dbReference type="PANTHER" id="PTHR30093:SF44">
    <property type="entry name" value="TYPE II SECRETION SYSTEM CORE PROTEIN G"/>
    <property type="match status" value="1"/>
</dbReference>
<keyword evidence="3 6" id="KW-0812">Transmembrane</keyword>
<keyword evidence="2" id="KW-0488">Methylation</keyword>